<gene>
    <name evidence="2" type="ORF">K435DRAFT_415453</name>
</gene>
<accession>A0A4S8MUH0</accession>
<proteinExistence type="predicted"/>
<name>A0A4S8MUH0_DENBC</name>
<feature type="region of interest" description="Disordered" evidence="1">
    <location>
        <begin position="507"/>
        <end position="530"/>
    </location>
</feature>
<evidence type="ECO:0000256" key="1">
    <source>
        <dbReference type="SAM" id="MobiDB-lite"/>
    </source>
</evidence>
<feature type="compositionally biased region" description="Acidic residues" evidence="1">
    <location>
        <begin position="660"/>
        <end position="674"/>
    </location>
</feature>
<feature type="compositionally biased region" description="Basic and acidic residues" evidence="1">
    <location>
        <begin position="507"/>
        <end position="517"/>
    </location>
</feature>
<evidence type="ECO:0000313" key="3">
    <source>
        <dbReference type="Proteomes" id="UP000297245"/>
    </source>
</evidence>
<feature type="region of interest" description="Disordered" evidence="1">
    <location>
        <begin position="389"/>
        <end position="457"/>
    </location>
</feature>
<keyword evidence="3" id="KW-1185">Reference proteome</keyword>
<sequence length="752" mass="87011">MEDIDDFERHQGQKSLSGLLQVLHHLQLHPTIRVELPIPNPVSEVIPKEEIESELLDDELEQKLLRQRLEPSIQYPIHAPTDYPYAPTENPFYNPEQARVLTLLSAISTLLSTGSSSSHFSTTLHSIKRHTLLIAKSTVITRSDERWARKLHLLLTDQRPEPRGMRLENKLTYVEQEMFPYIVQRCHRAINKRIGGLRQLLDLDFSKPKGAMKGVVGEVAALSWQERDHLGWEAVKKSSVAIDWMTTLRVSPHLQGRQITQIFKVTHGYLDQWSLENWQVEKFLLGVLFNLAILLNEINFDTIGVFADRRGENSTLDDVDEKTDGLDADRPWTSRWSRLADSERYRIRRFTGLIGYCQILHSSRLLQYLAWNPDEGCGGEHWEDVTNVEEKPNEADRADPHRSKDTAVKTANLSSNLLSPDTQGQTRGKKRKRSPSPFPSHQTTNPPRGRFQNQRRSQRELALKIRRRLWKLMVYVDEVIMLVYRVQQAYPDGQASYYWVGEREGDNGAAAKEKPSDEDNSVEAEETGARVPKNQTVCSTAELAIEDAFWSMQHAIRKDDEPLKKLTTDGKLSLLRESHRNLFENWSPTVPVPPNEIQLHPEVKLMLHLEFHPDWSAYRLEHPLEFRTPIGSSKRTCWCCAVWLCEFWVEGSDRDHRDSDDDEETYESGSEEEENRLPAFSSTSPRCVVGEVRSHADWSWAFPDAKEWTPDVDERGNYGRVQWQRTIHRVIQNTNEFTLEVMREQLRKTIGR</sequence>
<dbReference type="EMBL" id="ML179040">
    <property type="protein sequence ID" value="THV06867.1"/>
    <property type="molecule type" value="Genomic_DNA"/>
</dbReference>
<dbReference type="AlphaFoldDB" id="A0A4S8MUH0"/>
<feature type="compositionally biased region" description="Polar residues" evidence="1">
    <location>
        <begin position="439"/>
        <end position="455"/>
    </location>
</feature>
<feature type="region of interest" description="Disordered" evidence="1">
    <location>
        <begin position="654"/>
        <end position="679"/>
    </location>
</feature>
<feature type="compositionally biased region" description="Basic and acidic residues" evidence="1">
    <location>
        <begin position="389"/>
        <end position="407"/>
    </location>
</feature>
<organism evidence="2 3">
    <name type="scientific">Dendrothele bispora (strain CBS 962.96)</name>
    <dbReference type="NCBI Taxonomy" id="1314807"/>
    <lineage>
        <taxon>Eukaryota</taxon>
        <taxon>Fungi</taxon>
        <taxon>Dikarya</taxon>
        <taxon>Basidiomycota</taxon>
        <taxon>Agaricomycotina</taxon>
        <taxon>Agaricomycetes</taxon>
        <taxon>Agaricomycetidae</taxon>
        <taxon>Agaricales</taxon>
        <taxon>Agaricales incertae sedis</taxon>
        <taxon>Dendrothele</taxon>
    </lineage>
</organism>
<protein>
    <submittedName>
        <fullName evidence="2">Uncharacterized protein</fullName>
    </submittedName>
</protein>
<reference evidence="2 3" key="1">
    <citation type="journal article" date="2019" name="Nat. Ecol. Evol.">
        <title>Megaphylogeny resolves global patterns of mushroom evolution.</title>
        <authorList>
            <person name="Varga T."/>
            <person name="Krizsan K."/>
            <person name="Foldi C."/>
            <person name="Dima B."/>
            <person name="Sanchez-Garcia M."/>
            <person name="Sanchez-Ramirez S."/>
            <person name="Szollosi G.J."/>
            <person name="Szarkandi J.G."/>
            <person name="Papp V."/>
            <person name="Albert L."/>
            <person name="Andreopoulos W."/>
            <person name="Angelini C."/>
            <person name="Antonin V."/>
            <person name="Barry K.W."/>
            <person name="Bougher N.L."/>
            <person name="Buchanan P."/>
            <person name="Buyck B."/>
            <person name="Bense V."/>
            <person name="Catcheside P."/>
            <person name="Chovatia M."/>
            <person name="Cooper J."/>
            <person name="Damon W."/>
            <person name="Desjardin D."/>
            <person name="Finy P."/>
            <person name="Geml J."/>
            <person name="Haridas S."/>
            <person name="Hughes K."/>
            <person name="Justo A."/>
            <person name="Karasinski D."/>
            <person name="Kautmanova I."/>
            <person name="Kiss B."/>
            <person name="Kocsube S."/>
            <person name="Kotiranta H."/>
            <person name="LaButti K.M."/>
            <person name="Lechner B.E."/>
            <person name="Liimatainen K."/>
            <person name="Lipzen A."/>
            <person name="Lukacs Z."/>
            <person name="Mihaltcheva S."/>
            <person name="Morgado L.N."/>
            <person name="Niskanen T."/>
            <person name="Noordeloos M.E."/>
            <person name="Ohm R.A."/>
            <person name="Ortiz-Santana B."/>
            <person name="Ovrebo C."/>
            <person name="Racz N."/>
            <person name="Riley R."/>
            <person name="Savchenko A."/>
            <person name="Shiryaev A."/>
            <person name="Soop K."/>
            <person name="Spirin V."/>
            <person name="Szebenyi C."/>
            <person name="Tomsovsky M."/>
            <person name="Tulloss R.E."/>
            <person name="Uehling J."/>
            <person name="Grigoriev I.V."/>
            <person name="Vagvolgyi C."/>
            <person name="Papp T."/>
            <person name="Martin F.M."/>
            <person name="Miettinen O."/>
            <person name="Hibbett D.S."/>
            <person name="Nagy L.G."/>
        </authorList>
    </citation>
    <scope>NUCLEOTIDE SEQUENCE [LARGE SCALE GENOMIC DNA]</scope>
    <source>
        <strain evidence="2 3">CBS 962.96</strain>
    </source>
</reference>
<feature type="compositionally biased region" description="Polar residues" evidence="1">
    <location>
        <begin position="409"/>
        <end position="426"/>
    </location>
</feature>
<dbReference type="OrthoDB" id="10520323at2759"/>
<dbReference type="Proteomes" id="UP000297245">
    <property type="component" value="Unassembled WGS sequence"/>
</dbReference>
<evidence type="ECO:0000313" key="2">
    <source>
        <dbReference type="EMBL" id="THV06867.1"/>
    </source>
</evidence>